<name>N0BBQ5_9EURY</name>
<sequence length="180" mass="21713">MEKKEIKETKVRKVIRLREKDLRRVQKAIHEEWKKMMFGERFKAAIEVEEYLDDCTSRIVSGVIDLFSGNDPEDLDEAVDNLMRYLATDRFLSPGDAIMMLLNLKELIYSMFPNMSIDDYRKLDRIFYNLARLSFDRYAGIREEIFELRLMEKEKEKRMLERSIELALEDQEFYDNMRVE</sequence>
<evidence type="ECO:0000313" key="2">
    <source>
        <dbReference type="Proteomes" id="UP000013307"/>
    </source>
</evidence>
<dbReference type="AlphaFoldDB" id="N0BBQ5"/>
<accession>N0BBQ5</accession>
<dbReference type="EMBL" id="CP005290">
    <property type="protein sequence ID" value="AGK61019.1"/>
    <property type="molecule type" value="Genomic_DNA"/>
</dbReference>
<evidence type="ECO:0000313" key="1">
    <source>
        <dbReference type="EMBL" id="AGK61019.1"/>
    </source>
</evidence>
<dbReference type="GeneID" id="15392656"/>
<evidence type="ECO:0008006" key="3">
    <source>
        <dbReference type="Google" id="ProtNLM"/>
    </source>
</evidence>
<dbReference type="Proteomes" id="UP000013307">
    <property type="component" value="Chromosome"/>
</dbReference>
<dbReference type="OrthoDB" id="383433at2157"/>
<gene>
    <name evidence="1" type="ORF">Asulf_01015</name>
</gene>
<protein>
    <recommendedName>
        <fullName evidence="3">RsbT co-antagonist protein RsbRD N-terminal domain-containing protein</fullName>
    </recommendedName>
</protein>
<proteinExistence type="predicted"/>
<reference evidence="1 2" key="1">
    <citation type="journal article" date="2013" name="Genome Announc.">
        <title>Complete Genome Sequence of the Thermophilic and Facultatively Chemolithoautotrophic Sulfate Reducer Archaeoglobus sulfaticallidus Strain PM70-1T.</title>
        <authorList>
            <person name="Stokke R."/>
            <person name="Hocking W.P."/>
            <person name="Steinsbu B.O."/>
            <person name="Steen I.H."/>
        </authorList>
    </citation>
    <scope>NUCLEOTIDE SEQUENCE [LARGE SCALE GENOMIC DNA]</scope>
    <source>
        <strain evidence="1">PM70-1</strain>
    </source>
</reference>
<organism evidence="1 2">
    <name type="scientific">Archaeoglobus sulfaticallidus PM70-1</name>
    <dbReference type="NCBI Taxonomy" id="387631"/>
    <lineage>
        <taxon>Archaea</taxon>
        <taxon>Methanobacteriati</taxon>
        <taxon>Methanobacteriota</taxon>
        <taxon>Archaeoglobi</taxon>
        <taxon>Archaeoglobales</taxon>
        <taxon>Archaeoglobaceae</taxon>
        <taxon>Archaeoglobus</taxon>
    </lineage>
</organism>
<dbReference type="eggNOG" id="arCOG10389">
    <property type="taxonomic scope" value="Archaea"/>
</dbReference>
<dbReference type="RefSeq" id="WP_015590617.1">
    <property type="nucleotide sequence ID" value="NC_021169.1"/>
</dbReference>
<dbReference type="HOGENOM" id="CLU_1492918_0_0_2"/>
<dbReference type="STRING" id="387631.Asulf_01015"/>
<keyword evidence="2" id="KW-1185">Reference proteome</keyword>
<dbReference type="KEGG" id="ast:Asulf_01015"/>